<dbReference type="InterPro" id="IPR011990">
    <property type="entry name" value="TPR-like_helical_dom_sf"/>
</dbReference>
<dbReference type="PANTHER" id="PTHR11102:SF160">
    <property type="entry name" value="ERAD-ASSOCIATED E3 UBIQUITIN-PROTEIN LIGASE COMPONENT HRD3"/>
    <property type="match status" value="1"/>
</dbReference>
<proteinExistence type="predicted"/>
<protein>
    <recommendedName>
        <fullName evidence="2">Sel1 repeat family protein</fullName>
    </recommendedName>
</protein>
<dbReference type="AlphaFoldDB" id="A0A382PK18"/>
<evidence type="ECO:0000313" key="1">
    <source>
        <dbReference type="EMBL" id="SVC73197.1"/>
    </source>
</evidence>
<organism evidence="1">
    <name type="scientific">marine metagenome</name>
    <dbReference type="NCBI Taxonomy" id="408172"/>
    <lineage>
        <taxon>unclassified sequences</taxon>
        <taxon>metagenomes</taxon>
        <taxon>ecological metagenomes</taxon>
    </lineage>
</organism>
<dbReference type="Gene3D" id="1.25.40.10">
    <property type="entry name" value="Tetratricopeptide repeat domain"/>
    <property type="match status" value="1"/>
</dbReference>
<dbReference type="EMBL" id="UINC01107657">
    <property type="protein sequence ID" value="SVC73197.1"/>
    <property type="molecule type" value="Genomic_DNA"/>
</dbReference>
<dbReference type="InterPro" id="IPR006597">
    <property type="entry name" value="Sel1-like"/>
</dbReference>
<dbReference type="SMART" id="SM00671">
    <property type="entry name" value="SEL1"/>
    <property type="match status" value="3"/>
</dbReference>
<sequence>MHVQFDLPSGAKSYLHWWYAASEKGNPEAQAFVGDQSTEPALAFHWHLRAAENGHAPSFEEVAYCYQQGDGVDANVDKAEYWYQRAAERGSMTALFELGRIQFDKADEAAPDDDDWIPVFKAFHAAAYSGHPVAAIVVANFYNGGVGTVRDLAKAYAWAKLSHSRNYEYGRDKFVEVWRECDPEDVHEGEKLFPTLMATVPLYRQDVITRSVIS</sequence>
<dbReference type="Pfam" id="PF08238">
    <property type="entry name" value="Sel1"/>
    <property type="match status" value="3"/>
</dbReference>
<dbReference type="PANTHER" id="PTHR11102">
    <property type="entry name" value="SEL-1-LIKE PROTEIN"/>
    <property type="match status" value="1"/>
</dbReference>
<reference evidence="1" key="1">
    <citation type="submission" date="2018-05" db="EMBL/GenBank/DDBJ databases">
        <authorList>
            <person name="Lanie J.A."/>
            <person name="Ng W.-L."/>
            <person name="Kazmierczak K.M."/>
            <person name="Andrzejewski T.M."/>
            <person name="Davidsen T.M."/>
            <person name="Wayne K.J."/>
            <person name="Tettelin H."/>
            <person name="Glass J.I."/>
            <person name="Rusch D."/>
            <person name="Podicherti R."/>
            <person name="Tsui H.-C.T."/>
            <person name="Winkler M.E."/>
        </authorList>
    </citation>
    <scope>NUCLEOTIDE SEQUENCE</scope>
</reference>
<accession>A0A382PK18</accession>
<dbReference type="InterPro" id="IPR050767">
    <property type="entry name" value="Sel1_AlgK"/>
</dbReference>
<evidence type="ECO:0008006" key="2">
    <source>
        <dbReference type="Google" id="ProtNLM"/>
    </source>
</evidence>
<name>A0A382PK18_9ZZZZ</name>
<dbReference type="SUPFAM" id="SSF81901">
    <property type="entry name" value="HCP-like"/>
    <property type="match status" value="1"/>
</dbReference>
<gene>
    <name evidence="1" type="ORF">METZ01_LOCUS326051</name>
</gene>